<protein>
    <submittedName>
        <fullName evidence="5">TIGR01457 family HAD-type hydrolase</fullName>
    </submittedName>
</protein>
<organism evidence="5 6">
    <name type="scientific">Ancrocorticia populi</name>
    <dbReference type="NCBI Taxonomy" id="2175228"/>
    <lineage>
        <taxon>Bacteria</taxon>
        <taxon>Bacillati</taxon>
        <taxon>Actinomycetota</taxon>
        <taxon>Actinomycetes</taxon>
        <taxon>Actinomycetales</taxon>
        <taxon>Actinomycetaceae</taxon>
        <taxon>Ancrocorticia</taxon>
    </lineage>
</organism>
<feature type="binding site" evidence="3">
    <location>
        <position position="182"/>
    </location>
    <ligand>
        <name>substrate</name>
    </ligand>
</feature>
<evidence type="ECO:0000256" key="1">
    <source>
        <dbReference type="PIRNR" id="PIRNR000915"/>
    </source>
</evidence>
<keyword evidence="5" id="KW-0378">Hydrolase</keyword>
<keyword evidence="4" id="KW-0479">Metal-binding</keyword>
<evidence type="ECO:0000256" key="2">
    <source>
        <dbReference type="PIRSR" id="PIRSR000915-1"/>
    </source>
</evidence>
<dbReference type="NCBIfam" id="TIGR01460">
    <property type="entry name" value="HAD-SF-IIA"/>
    <property type="match status" value="1"/>
</dbReference>
<dbReference type="Proteomes" id="UP000245283">
    <property type="component" value="Unassembled WGS sequence"/>
</dbReference>
<dbReference type="EMBL" id="QETB01000004">
    <property type="protein sequence ID" value="PWF26102.1"/>
    <property type="molecule type" value="Genomic_DNA"/>
</dbReference>
<dbReference type="GO" id="GO:0046872">
    <property type="term" value="F:metal ion binding"/>
    <property type="evidence" value="ECO:0007669"/>
    <property type="project" value="UniProtKB-KW"/>
</dbReference>
<comment type="similarity">
    <text evidence="1">Belongs to the HAD-like hydrolase superfamily.</text>
</comment>
<evidence type="ECO:0000256" key="3">
    <source>
        <dbReference type="PIRSR" id="PIRSR000915-2"/>
    </source>
</evidence>
<evidence type="ECO:0000313" key="6">
    <source>
        <dbReference type="Proteomes" id="UP000245283"/>
    </source>
</evidence>
<feature type="binding site" evidence="4">
    <location>
        <position position="207"/>
    </location>
    <ligand>
        <name>Mg(2+)</name>
        <dbReference type="ChEBI" id="CHEBI:18420"/>
    </ligand>
</feature>
<dbReference type="GO" id="GO:0005737">
    <property type="term" value="C:cytoplasm"/>
    <property type="evidence" value="ECO:0007669"/>
    <property type="project" value="TreeGrafter"/>
</dbReference>
<keyword evidence="6" id="KW-1185">Reference proteome</keyword>
<name>A0A2V1K729_9ACTO</name>
<feature type="binding site" evidence="4">
    <location>
        <position position="13"/>
    </location>
    <ligand>
        <name>Mg(2+)</name>
        <dbReference type="ChEBI" id="CHEBI:18420"/>
    </ligand>
</feature>
<accession>A0A2V1K729</accession>
<dbReference type="Pfam" id="PF13242">
    <property type="entry name" value="Hydrolase_like"/>
    <property type="match status" value="1"/>
</dbReference>
<dbReference type="RefSeq" id="WP_109093929.1">
    <property type="nucleotide sequence ID" value="NZ_CAMELQ010000050.1"/>
</dbReference>
<dbReference type="GO" id="GO:0016791">
    <property type="term" value="F:phosphatase activity"/>
    <property type="evidence" value="ECO:0007669"/>
    <property type="project" value="TreeGrafter"/>
</dbReference>
<dbReference type="CDD" id="cd07530">
    <property type="entry name" value="HAD_Pase_UmpH-like"/>
    <property type="match status" value="1"/>
</dbReference>
<proteinExistence type="inferred from homology"/>
<dbReference type="InterPro" id="IPR023214">
    <property type="entry name" value="HAD_sf"/>
</dbReference>
<feature type="binding site" evidence="4">
    <location>
        <position position="11"/>
    </location>
    <ligand>
        <name>Mg(2+)</name>
        <dbReference type="ChEBI" id="CHEBI:18420"/>
    </ligand>
</feature>
<comment type="cofactor">
    <cofactor evidence="4">
        <name>Mg(2+)</name>
        <dbReference type="ChEBI" id="CHEBI:18420"/>
    </cofactor>
    <text evidence="4">Divalent metal ions. Mg(2+) is the most effective.</text>
</comment>
<dbReference type="PIRSF" id="PIRSF000915">
    <property type="entry name" value="PGP-type_phosphatase"/>
    <property type="match status" value="1"/>
</dbReference>
<dbReference type="OrthoDB" id="9810449at2"/>
<comment type="caution">
    <text evidence="5">The sequence shown here is derived from an EMBL/GenBank/DDBJ whole genome shotgun (WGS) entry which is preliminary data.</text>
</comment>
<dbReference type="PANTHER" id="PTHR19288">
    <property type="entry name" value="4-NITROPHENYLPHOSPHATASE-RELATED"/>
    <property type="match status" value="1"/>
</dbReference>
<evidence type="ECO:0000313" key="5">
    <source>
        <dbReference type="EMBL" id="PWF26102.1"/>
    </source>
</evidence>
<dbReference type="PANTHER" id="PTHR19288:SF46">
    <property type="entry name" value="HALOACID DEHALOGENASE-LIKE HYDROLASE DOMAIN-CONTAINING PROTEIN 2"/>
    <property type="match status" value="1"/>
</dbReference>
<dbReference type="InterPro" id="IPR006357">
    <property type="entry name" value="HAD-SF_hydro_IIA"/>
</dbReference>
<dbReference type="Pfam" id="PF13344">
    <property type="entry name" value="Hydrolase_6"/>
    <property type="match status" value="1"/>
</dbReference>
<dbReference type="InterPro" id="IPR036412">
    <property type="entry name" value="HAD-like_sf"/>
</dbReference>
<reference evidence="6" key="1">
    <citation type="submission" date="2018-05" db="EMBL/GenBank/DDBJ databases">
        <authorList>
            <person name="Li Y."/>
        </authorList>
    </citation>
    <scope>NUCLEOTIDE SEQUENCE [LARGE SCALE GENOMIC DNA]</scope>
    <source>
        <strain evidence="6">sk1b4</strain>
    </source>
</reference>
<dbReference type="AlphaFoldDB" id="A0A2V1K729"/>
<sequence length="268" mass="29355">MTRVIKNWLTDMDGVLIHEENALPGAKEFLTTLQEKEIPFLVLTNNSIFTPRDLSARLETAGLNVPEENIWTSALATATFLAPQTESRRAYVVGEAGLTTAMYEEGFVMTNDRPEIVVLGETRTYSIDALTTAIRLIDNGARFIATNPDVTGPSAQGAIPATGAVAAMITAATGKEPYYVGKPNPVMLRMGLNKIDAHSEETALVGDRMDTDILAGMESGLQTHLVLSGSTKEKHIRKYPFRPDYIHNGIGNIAERLWLEQMGHKLDK</sequence>
<evidence type="ECO:0000256" key="4">
    <source>
        <dbReference type="PIRSR" id="PIRSR000915-3"/>
    </source>
</evidence>
<keyword evidence="4" id="KW-0460">Magnesium</keyword>
<gene>
    <name evidence="5" type="ORF">DD236_08445</name>
</gene>
<dbReference type="SUPFAM" id="SSF56784">
    <property type="entry name" value="HAD-like"/>
    <property type="match status" value="1"/>
</dbReference>
<dbReference type="Gene3D" id="3.40.50.1000">
    <property type="entry name" value="HAD superfamily/HAD-like"/>
    <property type="match status" value="2"/>
</dbReference>
<feature type="active site" description="Proton donor" evidence="2">
    <location>
        <position position="13"/>
    </location>
</feature>
<feature type="active site" description="Nucleophile" evidence="2">
    <location>
        <position position="11"/>
    </location>
</feature>